<reference evidence="1 2" key="1">
    <citation type="journal article" date="2018" name="Front. Microbiol.">
        <title>Genome-Wide Analysis of Corynespora cassiicola Leaf Fall Disease Putative Effectors.</title>
        <authorList>
            <person name="Lopez D."/>
            <person name="Ribeiro S."/>
            <person name="Label P."/>
            <person name="Fumanal B."/>
            <person name="Venisse J.S."/>
            <person name="Kohler A."/>
            <person name="de Oliveira R.R."/>
            <person name="Labutti K."/>
            <person name="Lipzen A."/>
            <person name="Lail K."/>
            <person name="Bauer D."/>
            <person name="Ohm R.A."/>
            <person name="Barry K.W."/>
            <person name="Spatafora J."/>
            <person name="Grigoriev I.V."/>
            <person name="Martin F.M."/>
            <person name="Pujade-Renaud V."/>
        </authorList>
    </citation>
    <scope>NUCLEOTIDE SEQUENCE [LARGE SCALE GENOMIC DNA]</scope>
    <source>
        <strain evidence="1 2">Philippines</strain>
    </source>
</reference>
<sequence>MARDLPGATASWRRLAHTLASHTSRRACANHHQSAAAAASATILRSARGPLRSTARWRLERGGPSRASLLCLPGGRRYYSGGGYGGSPNWDGLVYSIMTNLRGQVQHGPECFYASTSDAVDDADRDKHKRRDIRDLVPLRLNRPFLLSIARDLKVRLALLCKAEAHTADHLAVQNLIRLVERLGRMDDENPRLEHAEYLEIWTTIRDGVQGANDMPLQTISINEGEELKKLRWTAEVVWGVACLNAAVRNLPGEAVEVAGQDGGPVREAWKGDLRALSFKILGLVLDSKDFFPEGDKWFGTEQEEAILEVVGRVWNEASRRSDL</sequence>
<dbReference type="Proteomes" id="UP000240883">
    <property type="component" value="Unassembled WGS sequence"/>
</dbReference>
<keyword evidence="2" id="KW-1185">Reference proteome</keyword>
<evidence type="ECO:0000313" key="2">
    <source>
        <dbReference type="Proteomes" id="UP000240883"/>
    </source>
</evidence>
<name>A0A2T2NT09_CORCC</name>
<evidence type="ECO:0000313" key="1">
    <source>
        <dbReference type="EMBL" id="PSN68530.1"/>
    </source>
</evidence>
<protein>
    <submittedName>
        <fullName evidence="1">Uncharacterized protein</fullName>
    </submittedName>
</protein>
<accession>A0A2T2NT09</accession>
<dbReference type="OrthoDB" id="3796550at2759"/>
<proteinExistence type="predicted"/>
<dbReference type="EMBL" id="KZ678133">
    <property type="protein sequence ID" value="PSN68530.1"/>
    <property type="molecule type" value="Genomic_DNA"/>
</dbReference>
<gene>
    <name evidence="1" type="ORF">BS50DRAFT_571784</name>
</gene>
<organism evidence="1 2">
    <name type="scientific">Corynespora cassiicola Philippines</name>
    <dbReference type="NCBI Taxonomy" id="1448308"/>
    <lineage>
        <taxon>Eukaryota</taxon>
        <taxon>Fungi</taxon>
        <taxon>Dikarya</taxon>
        <taxon>Ascomycota</taxon>
        <taxon>Pezizomycotina</taxon>
        <taxon>Dothideomycetes</taxon>
        <taxon>Pleosporomycetidae</taxon>
        <taxon>Pleosporales</taxon>
        <taxon>Corynesporascaceae</taxon>
        <taxon>Corynespora</taxon>
    </lineage>
</organism>
<dbReference type="AlphaFoldDB" id="A0A2T2NT09"/>